<dbReference type="KEGG" id="madi:A7U43_04005"/>
<dbReference type="EMBL" id="CP015596">
    <property type="protein sequence ID" value="ANE78614.1"/>
    <property type="molecule type" value="Genomic_DNA"/>
</dbReference>
<protein>
    <recommendedName>
        <fullName evidence="3">HTH cro/C1-type domain-containing protein</fullName>
    </recommendedName>
</protein>
<dbReference type="OrthoDB" id="5184419at2"/>
<evidence type="ECO:0000313" key="1">
    <source>
        <dbReference type="EMBL" id="ANE78614.1"/>
    </source>
</evidence>
<reference evidence="1 2" key="1">
    <citation type="submission" date="2016-05" db="EMBL/GenBank/DDBJ databases">
        <title>Complete genome sequence of a phthalic acid esters degrading Mycobacterium sp. YC-RL4.</title>
        <authorList>
            <person name="Ren L."/>
            <person name="Fan S."/>
            <person name="Ruth N."/>
            <person name="Jia Y."/>
            <person name="Wang J."/>
            <person name="Qiao C."/>
        </authorList>
    </citation>
    <scope>NUCLEOTIDE SEQUENCE [LARGE SCALE GENOMIC DNA]</scope>
    <source>
        <strain evidence="1 2">YC-RL4</strain>
    </source>
</reference>
<accession>A0A172UIP4</accession>
<gene>
    <name evidence="1" type="ORF">A7U43_04005</name>
</gene>
<organism evidence="1 2">
    <name type="scientific">Mycobacterium adipatum</name>
    <dbReference type="NCBI Taxonomy" id="1682113"/>
    <lineage>
        <taxon>Bacteria</taxon>
        <taxon>Bacillati</taxon>
        <taxon>Actinomycetota</taxon>
        <taxon>Actinomycetes</taxon>
        <taxon>Mycobacteriales</taxon>
        <taxon>Mycobacteriaceae</taxon>
        <taxon>Mycobacterium</taxon>
    </lineage>
</organism>
<keyword evidence="2" id="KW-1185">Reference proteome</keyword>
<evidence type="ECO:0000313" key="2">
    <source>
        <dbReference type="Proteomes" id="UP000077143"/>
    </source>
</evidence>
<dbReference type="RefSeq" id="WP_067991398.1">
    <property type="nucleotide sequence ID" value="NZ_CP015596.1"/>
</dbReference>
<dbReference type="Proteomes" id="UP000077143">
    <property type="component" value="Chromosome"/>
</dbReference>
<name>A0A172UIP4_9MYCO</name>
<dbReference type="STRING" id="1682113.A7U43_04005"/>
<sequence>MAAADPNRARNAQRLRDARAEYGFSLNELAVEVQNVRRLRGDTEIPQRESLRQMILSIERGGAFGDMWRADLAAVFGREPDELFSVPIASPLPHPLLLRLPVDEDILAVITAQRSAHIEAEHALGPQHARPLVERDLDTVEALIKTAPRRLKRAVTEAAGTIAEVAGWIAQDLGDHAAAQTLTHKAFLHLRMASPEVQAMILMRQSNILAHSEASLAVDLAADAAELVEGREAGRLKASIARQQALAALHNGDERSFYRHAAAALDLGDIDPVPGDRAPYAHAAYVASDIAAGHLRLGNNDKALELLTGHHAQWTSQQHRDRAVADMRLLHAYIAVREYRLALVLADTAIPAYQSAPSQRAHRHLARAHTLVRNRRRNDADPLLQALGARIRNATQGDPS</sequence>
<dbReference type="AlphaFoldDB" id="A0A172UIP4"/>
<evidence type="ECO:0008006" key="3">
    <source>
        <dbReference type="Google" id="ProtNLM"/>
    </source>
</evidence>
<proteinExistence type="predicted"/>